<protein>
    <submittedName>
        <fullName evidence="2">Uncharacterized protein</fullName>
    </submittedName>
</protein>
<name>A0AAV7EZ25_ARIFI</name>
<organism evidence="2 3">
    <name type="scientific">Aristolochia fimbriata</name>
    <name type="common">White veined hardy Dutchman's pipe vine</name>
    <dbReference type="NCBI Taxonomy" id="158543"/>
    <lineage>
        <taxon>Eukaryota</taxon>
        <taxon>Viridiplantae</taxon>
        <taxon>Streptophyta</taxon>
        <taxon>Embryophyta</taxon>
        <taxon>Tracheophyta</taxon>
        <taxon>Spermatophyta</taxon>
        <taxon>Magnoliopsida</taxon>
        <taxon>Magnoliidae</taxon>
        <taxon>Piperales</taxon>
        <taxon>Aristolochiaceae</taxon>
        <taxon>Aristolochia</taxon>
    </lineage>
</organism>
<accession>A0AAV7EZ25</accession>
<evidence type="ECO:0000313" key="2">
    <source>
        <dbReference type="EMBL" id="KAG9453669.1"/>
    </source>
</evidence>
<proteinExistence type="predicted"/>
<sequence>MSGEILEKPQPKETLEENVCPYNLEDEEEPIEAVVDEVKEEKLMAEIAANIEEVEEKSQQEEKSLEAEKETMAEVLDEGEEEETIGHLIEPSHEKPLENWGREASETNHRPDEVLRIGV</sequence>
<feature type="region of interest" description="Disordered" evidence="1">
    <location>
        <begin position="52"/>
        <end position="119"/>
    </location>
</feature>
<evidence type="ECO:0000313" key="3">
    <source>
        <dbReference type="Proteomes" id="UP000825729"/>
    </source>
</evidence>
<evidence type="ECO:0000256" key="1">
    <source>
        <dbReference type="SAM" id="MobiDB-lite"/>
    </source>
</evidence>
<keyword evidence="3" id="KW-1185">Reference proteome</keyword>
<dbReference type="EMBL" id="JAINDJ010000003">
    <property type="protein sequence ID" value="KAG9453669.1"/>
    <property type="molecule type" value="Genomic_DNA"/>
</dbReference>
<dbReference type="AlphaFoldDB" id="A0AAV7EZ25"/>
<feature type="compositionally biased region" description="Basic and acidic residues" evidence="1">
    <location>
        <begin position="56"/>
        <end position="72"/>
    </location>
</feature>
<reference evidence="2 3" key="1">
    <citation type="submission" date="2021-07" db="EMBL/GenBank/DDBJ databases">
        <title>The Aristolochia fimbriata genome: insights into angiosperm evolution, floral development and chemical biosynthesis.</title>
        <authorList>
            <person name="Jiao Y."/>
        </authorList>
    </citation>
    <scope>NUCLEOTIDE SEQUENCE [LARGE SCALE GENOMIC DNA]</scope>
    <source>
        <strain evidence="2">IBCAS-2021</strain>
        <tissue evidence="2">Leaf</tissue>
    </source>
</reference>
<feature type="compositionally biased region" description="Basic and acidic residues" evidence="1">
    <location>
        <begin position="90"/>
        <end position="119"/>
    </location>
</feature>
<dbReference type="Proteomes" id="UP000825729">
    <property type="component" value="Unassembled WGS sequence"/>
</dbReference>
<comment type="caution">
    <text evidence="2">The sequence shown here is derived from an EMBL/GenBank/DDBJ whole genome shotgun (WGS) entry which is preliminary data.</text>
</comment>
<gene>
    <name evidence="2" type="ORF">H6P81_006573</name>
</gene>